<dbReference type="GO" id="GO:0046872">
    <property type="term" value="F:metal ion binding"/>
    <property type="evidence" value="ECO:0007669"/>
    <property type="project" value="UniProtKB-KW"/>
</dbReference>
<keyword evidence="8" id="KW-0862">Zinc</keyword>
<dbReference type="GeneTree" id="ENSGT00940000157011"/>
<organism evidence="14 15">
    <name type="scientific">Taeniopygia guttata</name>
    <name type="common">Zebra finch</name>
    <name type="synonym">Poephila guttata</name>
    <dbReference type="NCBI Taxonomy" id="59729"/>
    <lineage>
        <taxon>Eukaryota</taxon>
        <taxon>Metazoa</taxon>
        <taxon>Chordata</taxon>
        <taxon>Craniata</taxon>
        <taxon>Vertebrata</taxon>
        <taxon>Euteleostomi</taxon>
        <taxon>Archelosauria</taxon>
        <taxon>Archosauria</taxon>
        <taxon>Dinosauria</taxon>
        <taxon>Saurischia</taxon>
        <taxon>Theropoda</taxon>
        <taxon>Coelurosauria</taxon>
        <taxon>Aves</taxon>
        <taxon>Neognathae</taxon>
        <taxon>Neoaves</taxon>
        <taxon>Telluraves</taxon>
        <taxon>Australaves</taxon>
        <taxon>Passeriformes</taxon>
        <taxon>Passeroidea</taxon>
        <taxon>Estrildidae</taxon>
        <taxon>Estrildinae</taxon>
        <taxon>Taeniopygia</taxon>
    </lineage>
</organism>
<gene>
    <name evidence="14" type="primary">LRRC49</name>
</gene>
<proteinExistence type="inferred from homology"/>
<dbReference type="GO" id="GO:0004000">
    <property type="term" value="F:adenosine deaminase activity"/>
    <property type="evidence" value="ECO:0007669"/>
    <property type="project" value="TreeGrafter"/>
</dbReference>
<dbReference type="GO" id="GO:0006154">
    <property type="term" value="P:adenosine catabolic process"/>
    <property type="evidence" value="ECO:0007669"/>
    <property type="project" value="TreeGrafter"/>
</dbReference>
<comment type="catalytic activity">
    <reaction evidence="10">
        <text>N(6)-methyl-AMP + H2O + H(+) = IMP + methylamine</text>
        <dbReference type="Rhea" id="RHEA:16001"/>
        <dbReference type="ChEBI" id="CHEBI:15377"/>
        <dbReference type="ChEBI" id="CHEBI:15378"/>
        <dbReference type="ChEBI" id="CHEBI:58053"/>
        <dbReference type="ChEBI" id="CHEBI:59338"/>
        <dbReference type="ChEBI" id="CHEBI:144842"/>
    </reaction>
    <physiologicalReaction direction="left-to-right" evidence="10">
        <dbReference type="Rhea" id="RHEA:16002"/>
    </physiologicalReaction>
</comment>
<evidence type="ECO:0000256" key="8">
    <source>
        <dbReference type="ARBA" id="ARBA00022833"/>
    </source>
</evidence>
<evidence type="ECO:0000256" key="5">
    <source>
        <dbReference type="ARBA" id="ARBA00022723"/>
    </source>
</evidence>
<dbReference type="SUPFAM" id="SSF52058">
    <property type="entry name" value="L domain-like"/>
    <property type="match status" value="1"/>
</dbReference>
<evidence type="ECO:0000259" key="13">
    <source>
        <dbReference type="Pfam" id="PF00962"/>
    </source>
</evidence>
<dbReference type="GO" id="GO:0009117">
    <property type="term" value="P:nucleotide metabolic process"/>
    <property type="evidence" value="ECO:0007669"/>
    <property type="project" value="UniProtKB-KW"/>
</dbReference>
<dbReference type="Gene3D" id="3.20.20.140">
    <property type="entry name" value="Metal-dependent hydrolases"/>
    <property type="match status" value="1"/>
</dbReference>
<dbReference type="InterPro" id="IPR003591">
    <property type="entry name" value="Leu-rich_rpt_typical-subtyp"/>
</dbReference>
<feature type="region of interest" description="Disordered" evidence="12">
    <location>
        <begin position="851"/>
        <end position="873"/>
    </location>
</feature>
<name>A0A674HJS7_TAEGU</name>
<dbReference type="GO" id="GO:0034451">
    <property type="term" value="C:centriolar satellite"/>
    <property type="evidence" value="ECO:0007669"/>
    <property type="project" value="Ensembl"/>
</dbReference>
<dbReference type="FunFam" id="3.80.10.10:FF:000323">
    <property type="entry name" value="Leucine-rich repeat-containing protein 49 isoform 1"/>
    <property type="match status" value="1"/>
</dbReference>
<dbReference type="PANTHER" id="PTHR11409">
    <property type="entry name" value="ADENOSINE DEAMINASE"/>
    <property type="match status" value="1"/>
</dbReference>
<evidence type="ECO:0000256" key="12">
    <source>
        <dbReference type="SAM" id="MobiDB-lite"/>
    </source>
</evidence>
<protein>
    <submittedName>
        <fullName evidence="14">Leucine rich repeat containing 49</fullName>
    </submittedName>
</protein>
<dbReference type="Pfam" id="PF14580">
    <property type="entry name" value="LRR_9"/>
    <property type="match status" value="1"/>
</dbReference>
<evidence type="ECO:0000313" key="14">
    <source>
        <dbReference type="Ensembl" id="ENSTGUP00000034471.1"/>
    </source>
</evidence>
<dbReference type="InterPro" id="IPR032675">
    <property type="entry name" value="LRR_dom_sf"/>
</dbReference>
<dbReference type="InterPro" id="IPR025875">
    <property type="entry name" value="Leu-rich_rpt_4"/>
</dbReference>
<dbReference type="Pfam" id="PF00962">
    <property type="entry name" value="A_deaminase"/>
    <property type="match status" value="1"/>
</dbReference>
<dbReference type="GO" id="GO:0046103">
    <property type="term" value="P:inosine biosynthetic process"/>
    <property type="evidence" value="ECO:0007669"/>
    <property type="project" value="TreeGrafter"/>
</dbReference>
<comment type="cofactor">
    <cofactor evidence="1">
        <name>Zn(2+)</name>
        <dbReference type="ChEBI" id="CHEBI:29105"/>
    </cofactor>
</comment>
<reference evidence="14 15" key="1">
    <citation type="journal article" date="2010" name="Nature">
        <title>The genome of a songbird.</title>
        <authorList>
            <person name="Warren W.C."/>
            <person name="Clayton D.F."/>
            <person name="Ellegren H."/>
            <person name="Arnold A.P."/>
            <person name="Hillier L.W."/>
            <person name="Kunstner A."/>
            <person name="Searle S."/>
            <person name="White S."/>
            <person name="Vilella A.J."/>
            <person name="Fairley S."/>
            <person name="Heger A."/>
            <person name="Kong L."/>
            <person name="Ponting C.P."/>
            <person name="Jarvis E.D."/>
            <person name="Mello C.V."/>
            <person name="Minx P."/>
            <person name="Lovell P."/>
            <person name="Velho T.A."/>
            <person name="Ferris M."/>
            <person name="Balakrishnan C.N."/>
            <person name="Sinha S."/>
            <person name="Blatti C."/>
            <person name="London S.E."/>
            <person name="Li Y."/>
            <person name="Lin Y.C."/>
            <person name="George J."/>
            <person name="Sweedler J."/>
            <person name="Southey B."/>
            <person name="Gunaratne P."/>
            <person name="Watson M."/>
            <person name="Nam K."/>
            <person name="Backstrom N."/>
            <person name="Smeds L."/>
            <person name="Nabholz B."/>
            <person name="Itoh Y."/>
            <person name="Whitney O."/>
            <person name="Pfenning A.R."/>
            <person name="Howard J."/>
            <person name="Volker M."/>
            <person name="Skinner B.M."/>
            <person name="Griffin D.K."/>
            <person name="Ye L."/>
            <person name="McLaren W.M."/>
            <person name="Flicek P."/>
            <person name="Quesada V."/>
            <person name="Velasco G."/>
            <person name="Lopez-Otin C."/>
            <person name="Puente X.S."/>
            <person name="Olender T."/>
            <person name="Lancet D."/>
            <person name="Smit A.F."/>
            <person name="Hubley R."/>
            <person name="Konkel M.K."/>
            <person name="Walker J.A."/>
            <person name="Batzer M.A."/>
            <person name="Gu W."/>
            <person name="Pollock D.D."/>
            <person name="Chen L."/>
            <person name="Cheng Z."/>
            <person name="Eichler E.E."/>
            <person name="Stapley J."/>
            <person name="Slate J."/>
            <person name="Ekblom R."/>
            <person name="Birkhead T."/>
            <person name="Burke T."/>
            <person name="Burt D."/>
            <person name="Scharff C."/>
            <person name="Adam I."/>
            <person name="Richard H."/>
            <person name="Sultan M."/>
            <person name="Soldatov A."/>
            <person name="Lehrach H."/>
            <person name="Edwards S.V."/>
            <person name="Yang S.P."/>
            <person name="Li X."/>
            <person name="Graves T."/>
            <person name="Fulton L."/>
            <person name="Nelson J."/>
            <person name="Chinwalla A."/>
            <person name="Hou S."/>
            <person name="Mardis E.R."/>
            <person name="Wilson R.K."/>
        </authorList>
    </citation>
    <scope>NUCLEOTIDE SEQUENCE [LARGE SCALE GENOMIC DNA]</scope>
</reference>
<dbReference type="InParanoid" id="A0A674HJS7"/>
<evidence type="ECO:0000256" key="10">
    <source>
        <dbReference type="ARBA" id="ARBA00048787"/>
    </source>
</evidence>
<feature type="coiled-coil region" evidence="11">
    <location>
        <begin position="581"/>
        <end position="614"/>
    </location>
</feature>
<dbReference type="SUPFAM" id="SSF51556">
    <property type="entry name" value="Metallo-dependent hydrolases"/>
    <property type="match status" value="1"/>
</dbReference>
<dbReference type="SMART" id="SM00365">
    <property type="entry name" value="LRR_SD22"/>
    <property type="match status" value="7"/>
</dbReference>
<dbReference type="CDD" id="cd00443">
    <property type="entry name" value="ADA_AMPD"/>
    <property type="match status" value="1"/>
</dbReference>
<dbReference type="InterPro" id="IPR001611">
    <property type="entry name" value="Leu-rich_rpt"/>
</dbReference>
<keyword evidence="4" id="KW-0433">Leucine-rich repeat</keyword>
<comment type="similarity">
    <text evidence="2">Belongs to the metallo-dependent hydrolases superfamily. Adenosine and AMP deaminases family.</text>
</comment>
<keyword evidence="5" id="KW-0479">Metal-binding</keyword>
<dbReference type="Proteomes" id="UP000007754">
    <property type="component" value="Chromosome 10"/>
</dbReference>
<dbReference type="PROSITE" id="PS51450">
    <property type="entry name" value="LRR"/>
    <property type="match status" value="7"/>
</dbReference>
<keyword evidence="11" id="KW-0175">Coiled coil</keyword>
<dbReference type="FunFam" id="3.20.20.140:FF:000033">
    <property type="entry name" value="Adenosine deaminase-like protein"/>
    <property type="match status" value="1"/>
</dbReference>
<reference evidence="14" key="3">
    <citation type="submission" date="2025-09" db="UniProtKB">
        <authorList>
            <consortium name="Ensembl"/>
        </authorList>
    </citation>
    <scope>IDENTIFICATION</scope>
</reference>
<feature type="domain" description="Adenosine deaminase" evidence="13">
    <location>
        <begin position="18"/>
        <end position="278"/>
    </location>
</feature>
<evidence type="ECO:0000256" key="11">
    <source>
        <dbReference type="SAM" id="Coils"/>
    </source>
</evidence>
<evidence type="ECO:0000313" key="15">
    <source>
        <dbReference type="Proteomes" id="UP000007754"/>
    </source>
</evidence>
<keyword evidence="9" id="KW-0546">Nucleotide metabolism</keyword>
<evidence type="ECO:0000256" key="9">
    <source>
        <dbReference type="ARBA" id="ARBA00023080"/>
    </source>
</evidence>
<dbReference type="Gene3D" id="3.80.10.10">
    <property type="entry name" value="Ribonuclease Inhibitor"/>
    <property type="match status" value="2"/>
</dbReference>
<keyword evidence="6" id="KW-0677">Repeat</keyword>
<sequence length="958" mass="109278">MAAERDREPELRFYRRLPKAELHAHLNGCISTATMKKLMAQKPNLQIQNGMTVIDKGKKRTLDECFQMFQIIYQVTTRTEDILLITKDVIKEFADDGVKYLELRSTPREENSTGMTKRMYVETVLEGIKQCQEEGLDIDVRLLIAINRRDGPAVAKQTVKLAEEFLLSSDGVVVGLDLSGDPTAGHGQDFLEPLSEAKKAGLKLALHLCEIPNQEEETKILLGLPPDRIGHGTFLNSTAAGSEEIVSLVQQNHIPIEFCMTSNIKSQTVPSCDKHHFGYWYSMGHPAVLCVNNCGLQLVIQTSSIPEKTKPFEFRINKEQSSFHNRLLQHDLEKNYSGRPDNTNFGSSSSITFPVLQRTAEEKILNSDRLTLERQKLTVCPIIDGEDHLRLLNFQHNFITRIQNISNLHHLVFLDLYDNQIEEISGVSTLRSLRVLLLGKNRIKKISNLENLKNLDVLDLHGNQIAKIENIGHLSELRVLNLARNLLTVVENLNGLDSLTELNLRHNQVSAIKDVDTLPCLQRLFLSFNNISSFEDILCLADSSSLSDITLDGNPIAQETWYKHTVLHHMMQLRQLDMKRITEEERRMASIAARKEEEKKRESHRQTLLKEKKRLTIGNIARQWEIQQNQIALEASLNKDKENEPCQINGSAAYVFPEESRSLDTILSSAVQGLSVLESHLVEVEGDTLGLYGAGALECLDRNWSVQTAGIIATVSFMFIEFDEIVQVLAKLKTKFPNCVHLKFKETNLVALQQFSALAEMHRMEQLTVDPQGNPVVNFTLWKYYVLFRLKHFNLQKINGVKVTENDIVKAERLFGILAYVASSELPHYRMLSLFGESRRKQFHYLLEGKGKKSGIGSEESSDNRRNGGESTTRATLNYMTKDFHMEKLEEIKERKTFCQTYIENLVKEAADINMKNESLQKLWPQLFIELVRDAVIEIRNKNSYMKLCLQRITEQKQ</sequence>
<dbReference type="Pfam" id="PF12799">
    <property type="entry name" value="LRR_4"/>
    <property type="match status" value="1"/>
</dbReference>
<dbReference type="SMART" id="SM00369">
    <property type="entry name" value="LRR_TYP"/>
    <property type="match status" value="5"/>
</dbReference>
<dbReference type="InterPro" id="IPR006330">
    <property type="entry name" value="Ado/ade_deaminase"/>
</dbReference>
<dbReference type="InterPro" id="IPR001365">
    <property type="entry name" value="A_deaminase_dom"/>
</dbReference>
<keyword evidence="15" id="KW-1185">Reference proteome</keyword>
<evidence type="ECO:0000256" key="6">
    <source>
        <dbReference type="ARBA" id="ARBA00022737"/>
    </source>
</evidence>
<evidence type="ECO:0000256" key="4">
    <source>
        <dbReference type="ARBA" id="ARBA00022614"/>
    </source>
</evidence>
<evidence type="ECO:0000256" key="7">
    <source>
        <dbReference type="ARBA" id="ARBA00022801"/>
    </source>
</evidence>
<comment type="subunit">
    <text evidence="3">Monomer.</text>
</comment>
<evidence type="ECO:0000256" key="2">
    <source>
        <dbReference type="ARBA" id="ARBA00006676"/>
    </source>
</evidence>
<evidence type="ECO:0000256" key="3">
    <source>
        <dbReference type="ARBA" id="ARBA00011245"/>
    </source>
</evidence>
<dbReference type="InterPro" id="IPR032466">
    <property type="entry name" value="Metal_Hydrolase"/>
</dbReference>
<reference evidence="14" key="2">
    <citation type="submission" date="2025-08" db="UniProtKB">
        <authorList>
            <consortium name="Ensembl"/>
        </authorList>
    </citation>
    <scope>IDENTIFICATION</scope>
</reference>
<evidence type="ECO:0000256" key="1">
    <source>
        <dbReference type="ARBA" id="ARBA00001947"/>
    </source>
</evidence>
<dbReference type="PANTHER" id="PTHR11409:SF42">
    <property type="entry name" value="ADENOSINE DEAMINASE-LIKE PROTEIN"/>
    <property type="match status" value="1"/>
</dbReference>
<accession>A0A674HJS7</accession>
<keyword evidence="7" id="KW-0378">Hydrolase</keyword>
<dbReference type="AlphaFoldDB" id="A0A674HJS7"/>
<dbReference type="Ensembl" id="ENSTGUT00000025402.1">
    <property type="protein sequence ID" value="ENSTGUP00000034471.1"/>
    <property type="gene ID" value="ENSTGUG00000005700.2"/>
</dbReference>